<evidence type="ECO:0000256" key="2">
    <source>
        <dbReference type="ARBA" id="ARBA00004370"/>
    </source>
</evidence>
<organism evidence="13 14">
    <name type="scientific">Nitrosococcus halophilus (strain Nc4)</name>
    <dbReference type="NCBI Taxonomy" id="472759"/>
    <lineage>
        <taxon>Bacteria</taxon>
        <taxon>Pseudomonadati</taxon>
        <taxon>Pseudomonadota</taxon>
        <taxon>Gammaproteobacteria</taxon>
        <taxon>Chromatiales</taxon>
        <taxon>Chromatiaceae</taxon>
        <taxon>Nitrosococcus</taxon>
    </lineage>
</organism>
<dbReference type="CDD" id="cd06225">
    <property type="entry name" value="HAMP"/>
    <property type="match status" value="1"/>
</dbReference>
<dbReference type="Gene3D" id="3.30.565.10">
    <property type="entry name" value="Histidine kinase-like ATPase, C-terminal domain"/>
    <property type="match status" value="1"/>
</dbReference>
<evidence type="ECO:0000256" key="1">
    <source>
        <dbReference type="ARBA" id="ARBA00000085"/>
    </source>
</evidence>
<dbReference type="InterPro" id="IPR036890">
    <property type="entry name" value="HATPase_C_sf"/>
</dbReference>
<evidence type="ECO:0000256" key="10">
    <source>
        <dbReference type="SAM" id="Phobius"/>
    </source>
</evidence>
<dbReference type="InterPro" id="IPR005467">
    <property type="entry name" value="His_kinase_dom"/>
</dbReference>
<gene>
    <name evidence="13" type="ordered locus">Nhal_3544</name>
</gene>
<dbReference type="PANTHER" id="PTHR43065:SF10">
    <property type="entry name" value="PEROXIDE STRESS-ACTIVATED HISTIDINE KINASE MAK3"/>
    <property type="match status" value="1"/>
</dbReference>
<dbReference type="EMBL" id="CP001798">
    <property type="protein sequence ID" value="ADE16568.1"/>
    <property type="molecule type" value="Genomic_DNA"/>
</dbReference>
<evidence type="ECO:0000256" key="3">
    <source>
        <dbReference type="ARBA" id="ARBA00012438"/>
    </source>
</evidence>
<dbReference type="SUPFAM" id="SSF55874">
    <property type="entry name" value="ATPase domain of HSP90 chaperone/DNA topoisomerase II/histidine kinase"/>
    <property type="match status" value="1"/>
</dbReference>
<dbReference type="Proteomes" id="UP000001844">
    <property type="component" value="Chromosome"/>
</dbReference>
<dbReference type="GO" id="GO:0005524">
    <property type="term" value="F:ATP binding"/>
    <property type="evidence" value="ECO:0007669"/>
    <property type="project" value="UniProtKB-KW"/>
</dbReference>
<keyword evidence="8 13" id="KW-0067">ATP-binding</keyword>
<proteinExistence type="predicted"/>
<dbReference type="eggNOG" id="COG4191">
    <property type="taxonomic scope" value="Bacteria"/>
</dbReference>
<evidence type="ECO:0000313" key="14">
    <source>
        <dbReference type="Proteomes" id="UP000001844"/>
    </source>
</evidence>
<evidence type="ECO:0000256" key="9">
    <source>
        <dbReference type="ARBA" id="ARBA00023012"/>
    </source>
</evidence>
<dbReference type="PROSITE" id="PS50109">
    <property type="entry name" value="HIS_KIN"/>
    <property type="match status" value="1"/>
</dbReference>
<name>D5C1Y0_NITHN</name>
<evidence type="ECO:0000313" key="13">
    <source>
        <dbReference type="EMBL" id="ADE16568.1"/>
    </source>
</evidence>
<dbReference type="InterPro" id="IPR003660">
    <property type="entry name" value="HAMP_dom"/>
</dbReference>
<keyword evidence="10" id="KW-1133">Transmembrane helix</keyword>
<dbReference type="KEGG" id="nhl:Nhal_3544"/>
<feature type="domain" description="HAMP" evidence="12">
    <location>
        <begin position="195"/>
        <end position="247"/>
    </location>
</feature>
<keyword evidence="6" id="KW-0547">Nucleotide-binding</keyword>
<dbReference type="SMART" id="SM00387">
    <property type="entry name" value="HATPase_c"/>
    <property type="match status" value="1"/>
</dbReference>
<keyword evidence="4" id="KW-0597">Phosphoprotein</keyword>
<keyword evidence="10" id="KW-0472">Membrane</keyword>
<keyword evidence="10" id="KW-0812">Transmembrane</keyword>
<comment type="catalytic activity">
    <reaction evidence="1">
        <text>ATP + protein L-histidine = ADP + protein N-phospho-L-histidine.</text>
        <dbReference type="EC" id="2.7.13.3"/>
    </reaction>
</comment>
<evidence type="ECO:0000256" key="8">
    <source>
        <dbReference type="ARBA" id="ARBA00022840"/>
    </source>
</evidence>
<dbReference type="OrthoDB" id="1931120at2"/>
<dbReference type="InterPro" id="IPR036097">
    <property type="entry name" value="HisK_dim/P_sf"/>
</dbReference>
<dbReference type="Pfam" id="PF02518">
    <property type="entry name" value="HATPase_c"/>
    <property type="match status" value="1"/>
</dbReference>
<reference evidence="14" key="1">
    <citation type="submission" date="2010-04" db="EMBL/GenBank/DDBJ databases">
        <title>Complete genome sequence of Nitrosococcus halophilus Nc4, a salt-adapted, aerobic obligate ammonia-oxidizing sulfur purple bacterium.</title>
        <authorList>
            <consortium name="US DOE Joint Genome Institute"/>
            <person name="Campbell M.A."/>
            <person name="Malfatti S.A."/>
            <person name="Chain P.S.G."/>
            <person name="Heidelberg J.F."/>
            <person name="Ward B.B."/>
            <person name="Klotz M.G."/>
        </authorList>
    </citation>
    <scope>NUCLEOTIDE SEQUENCE [LARGE SCALE GENOMIC DNA]</scope>
    <source>
        <strain evidence="14">Nc4</strain>
    </source>
</reference>
<keyword evidence="5" id="KW-0808">Transferase</keyword>
<evidence type="ECO:0000256" key="4">
    <source>
        <dbReference type="ARBA" id="ARBA00022553"/>
    </source>
</evidence>
<dbReference type="AlphaFoldDB" id="D5C1Y0"/>
<evidence type="ECO:0000259" key="12">
    <source>
        <dbReference type="PROSITE" id="PS50885"/>
    </source>
</evidence>
<dbReference type="PROSITE" id="PS50885">
    <property type="entry name" value="HAMP"/>
    <property type="match status" value="1"/>
</dbReference>
<dbReference type="HOGENOM" id="CLU_000445_89_29_6"/>
<dbReference type="Gene3D" id="1.10.287.130">
    <property type="match status" value="1"/>
</dbReference>
<dbReference type="InterPro" id="IPR003661">
    <property type="entry name" value="HisK_dim/P_dom"/>
</dbReference>
<dbReference type="PRINTS" id="PR00344">
    <property type="entry name" value="BCTRLSENSOR"/>
</dbReference>
<dbReference type="Pfam" id="PF00512">
    <property type="entry name" value="HisKA"/>
    <property type="match status" value="1"/>
</dbReference>
<dbReference type="Gene3D" id="6.10.340.10">
    <property type="match status" value="1"/>
</dbReference>
<keyword evidence="14" id="KW-1185">Reference proteome</keyword>
<keyword evidence="9" id="KW-0902">Two-component regulatory system</keyword>
<dbReference type="CDD" id="cd00082">
    <property type="entry name" value="HisKA"/>
    <property type="match status" value="1"/>
</dbReference>
<feature type="transmembrane region" description="Helical" evidence="10">
    <location>
        <begin position="175"/>
        <end position="194"/>
    </location>
</feature>
<comment type="subcellular location">
    <subcellularLocation>
        <location evidence="2">Membrane</location>
    </subcellularLocation>
</comment>
<sequence length="502" mass="55459">MTIQLFRNAYSLRAALTLFMVVPLVSILAITGYLSLSELEKQTEKRMQEDVELIARAIYLPLSHALEQGREGDVKQAINSAFRIDRVYGAYVYNAQGKKVAATGAKEPSMQSHELTQLAAEGNRRGQYGEFDGEEIYSYFVPLTNSSGLIIGLLQLTRQGSDFQDYLGQVRWQGLFLLVLLALLLTGVVIYGQYRAVGRYLAALMNTMAMIEQGDRTHRAPLQGPRELVVLSACMNNMLDSIAHSEAEISRRRAEQSALENRLRQSQKMAAIGQLAAGTAHELGTPLSVVDGKAQRLLRLRDLPLRVTEGLQEIRDAVKRMEHIVRQLMDFGRATPLSLHPEMADRLAQAAVSQVRDEFAHAGMQLELAGPHPAPLMLVDPVRIEQVLTNLLRNGMQASPGGHVRLSWLQEGELTGFCVEDDGPGIDDDIYSRLFEPFFTTKPVGQGTGLGLSVVHGAIEEHHGSIEVGRSLLGGAAFYIFFPPLPKPLQGDYLSDKRRDSS</sequence>
<evidence type="ECO:0000256" key="7">
    <source>
        <dbReference type="ARBA" id="ARBA00022777"/>
    </source>
</evidence>
<dbReference type="GO" id="GO:0000155">
    <property type="term" value="F:phosphorelay sensor kinase activity"/>
    <property type="evidence" value="ECO:0007669"/>
    <property type="project" value="InterPro"/>
</dbReference>
<dbReference type="InterPro" id="IPR004358">
    <property type="entry name" value="Sig_transdc_His_kin-like_C"/>
</dbReference>
<dbReference type="PANTHER" id="PTHR43065">
    <property type="entry name" value="SENSOR HISTIDINE KINASE"/>
    <property type="match status" value="1"/>
</dbReference>
<keyword evidence="7" id="KW-0418">Kinase</keyword>
<evidence type="ECO:0000256" key="5">
    <source>
        <dbReference type="ARBA" id="ARBA00022679"/>
    </source>
</evidence>
<protein>
    <recommendedName>
        <fullName evidence="3">histidine kinase</fullName>
        <ecNumber evidence="3">2.7.13.3</ecNumber>
    </recommendedName>
</protein>
<dbReference type="Gene3D" id="3.30.450.290">
    <property type="match status" value="1"/>
</dbReference>
<evidence type="ECO:0000256" key="6">
    <source>
        <dbReference type="ARBA" id="ARBA00022741"/>
    </source>
</evidence>
<dbReference type="GO" id="GO:0016020">
    <property type="term" value="C:membrane"/>
    <property type="evidence" value="ECO:0007669"/>
    <property type="project" value="UniProtKB-SubCell"/>
</dbReference>
<feature type="domain" description="Histidine kinase" evidence="11">
    <location>
        <begin position="278"/>
        <end position="486"/>
    </location>
</feature>
<dbReference type="SMART" id="SM00388">
    <property type="entry name" value="HisKA"/>
    <property type="match status" value="1"/>
</dbReference>
<dbReference type="InterPro" id="IPR003594">
    <property type="entry name" value="HATPase_dom"/>
</dbReference>
<feature type="transmembrane region" description="Helical" evidence="10">
    <location>
        <begin position="12"/>
        <end position="36"/>
    </location>
</feature>
<accession>D5C1Y0</accession>
<dbReference type="STRING" id="472759.Nhal_3544"/>
<evidence type="ECO:0000259" key="11">
    <source>
        <dbReference type="PROSITE" id="PS50109"/>
    </source>
</evidence>
<dbReference type="EC" id="2.7.13.3" evidence="3"/>
<dbReference type="RefSeq" id="WP_013034417.1">
    <property type="nucleotide sequence ID" value="NC_013960.1"/>
</dbReference>
<dbReference type="SUPFAM" id="SSF47384">
    <property type="entry name" value="Homodimeric domain of signal transducing histidine kinase"/>
    <property type="match status" value="1"/>
</dbReference>